<evidence type="ECO:0000256" key="1">
    <source>
        <dbReference type="SAM" id="Coils"/>
    </source>
</evidence>
<accession>A0A5B3GU31</accession>
<evidence type="ECO:0000256" key="2">
    <source>
        <dbReference type="SAM" id="Phobius"/>
    </source>
</evidence>
<comment type="caution">
    <text evidence="3">The sequence shown here is derived from an EMBL/GenBank/DDBJ whole genome shotgun (WGS) entry which is preliminary data.</text>
</comment>
<reference evidence="3 4" key="1">
    <citation type="journal article" date="2019" name="Nat. Med.">
        <title>A library of human gut bacterial isolates paired with longitudinal multiomics data enables mechanistic microbiome research.</title>
        <authorList>
            <person name="Poyet M."/>
            <person name="Groussin M."/>
            <person name="Gibbons S.M."/>
            <person name="Avila-Pacheco J."/>
            <person name="Jiang X."/>
            <person name="Kearney S.M."/>
            <person name="Perrotta A.R."/>
            <person name="Berdy B."/>
            <person name="Zhao S."/>
            <person name="Lieberman T.D."/>
            <person name="Swanson P.K."/>
            <person name="Smith M."/>
            <person name="Roesemann S."/>
            <person name="Alexander J.E."/>
            <person name="Rich S.A."/>
            <person name="Livny J."/>
            <person name="Vlamakis H."/>
            <person name="Clish C."/>
            <person name="Bullock K."/>
            <person name="Deik A."/>
            <person name="Scott J."/>
            <person name="Pierce K.A."/>
            <person name="Xavier R.J."/>
            <person name="Alm E.J."/>
        </authorList>
    </citation>
    <scope>NUCLEOTIDE SEQUENCE [LARGE SCALE GENOMIC DNA]</scope>
    <source>
        <strain evidence="3 4">BIOML-A1</strain>
    </source>
</reference>
<feature type="coiled-coil region" evidence="1">
    <location>
        <begin position="348"/>
        <end position="385"/>
    </location>
</feature>
<keyword evidence="1" id="KW-0175">Coiled coil</keyword>
<feature type="coiled-coil region" evidence="1">
    <location>
        <begin position="16"/>
        <end position="113"/>
    </location>
</feature>
<evidence type="ECO:0000313" key="4">
    <source>
        <dbReference type="Proteomes" id="UP000322658"/>
    </source>
</evidence>
<evidence type="ECO:0000313" key="3">
    <source>
        <dbReference type="EMBL" id="KAA2377154.1"/>
    </source>
</evidence>
<feature type="transmembrane region" description="Helical" evidence="2">
    <location>
        <begin position="323"/>
        <end position="341"/>
    </location>
</feature>
<dbReference type="EMBL" id="VVXJ01000005">
    <property type="protein sequence ID" value="KAA2377154.1"/>
    <property type="molecule type" value="Genomic_DNA"/>
</dbReference>
<organism evidence="3 4">
    <name type="scientific">Alistipes shahii</name>
    <dbReference type="NCBI Taxonomy" id="328814"/>
    <lineage>
        <taxon>Bacteria</taxon>
        <taxon>Pseudomonadati</taxon>
        <taxon>Bacteroidota</taxon>
        <taxon>Bacteroidia</taxon>
        <taxon>Bacteroidales</taxon>
        <taxon>Rikenellaceae</taxon>
        <taxon>Alistipes</taxon>
    </lineage>
</organism>
<feature type="coiled-coil region" evidence="1">
    <location>
        <begin position="518"/>
        <end position="571"/>
    </location>
</feature>
<sequence length="953" mass="104158">MAENTTTRVVEVQVDNAEAIKLIADYNAKIEESTAKEKALREAIKKKGEATAADREELAKLRAEQTAYKRELREVEKEVQNNIKAAREEEGSNRKLRAELSNLTKQYDSMSAAMQKSAEGEALKKQINEITDALLESEEGTQRFYRNVGNYPDIKPLETQLGVIRQQLAQMKYEGKETTQEYQDLLGVAANMKDALADVEAGINAGASDTAQLDVLIKGTQNLLQLWAQWSILSKQLGVENKDLDKAIGIITQTLGALVAIQSVQNMLQKQSIVMQKAQAVATWAQTKAETARTSAMAAGTVATNAGTAAVWKFTAALFANPIGVIVAAIIAAIAAVYALVKAFSWFNSSTEKAKENLKKQGEELDKLNKKYDEHIEKMKALGKTDEEITLTRLALLKDLANKRAEHFKAAQQLYKKDSEEYKASQDAKKKADEDYRSALNDTANHLRSLASAYNDAALKKKLGAVKYATQQANEEFKNQRKLLVELVYAGKVASSEAKDILASLEAARDKTIKEAYKEAAEKQKQALATELAAVRAATDAKVALMKEGISKQLTQEEVAYRRRVADLKKRLETEKGLTKKAKAAIQQQIELAEQQHVLNVEKINRAGLDKKIRQEQQNIALRLAAVKQGTDAEYTLKVEQLRKQQEAELANIELTEQQKVLIREKYNKQLDDLSNQWINANLQKQNDALRLEWENRINAAAVQGQNTLQLQLQMRQAELDALQQMEGESDAAFKARQLAAQQAYVDAKRAVNDYEIQIEQAKLEALAAVTNGLSGLLEELGEDNKAFAVLSKTLALAEIAINTGKAIAAGTAQAQSVPFPGNLIAIATTVATIMANITSAIKTVKSAKFSTGGYVSGPGTSTSDSIPAMLSDGESVNAALPTSMFAPIYSALNQLGGGAPIVAAQSSNQIAGEDMLARAFAKGVSQLDMRVGVDEITRVSDRVKVVESLGDL</sequence>
<keyword evidence="2" id="KW-0472">Membrane</keyword>
<dbReference type="AlphaFoldDB" id="A0A5B3GU31"/>
<keyword evidence="2" id="KW-1133">Transmembrane helix</keyword>
<name>A0A5B3GU31_9BACT</name>
<dbReference type="Proteomes" id="UP000322658">
    <property type="component" value="Unassembled WGS sequence"/>
</dbReference>
<gene>
    <name evidence="3" type="ORF">F2Y07_03175</name>
</gene>
<dbReference type="RefSeq" id="WP_138266282.1">
    <property type="nucleotide sequence ID" value="NZ_CAXSTY010000008.1"/>
</dbReference>
<protein>
    <submittedName>
        <fullName evidence="3">Uncharacterized protein</fullName>
    </submittedName>
</protein>
<proteinExistence type="predicted"/>
<keyword evidence="2" id="KW-0812">Transmembrane</keyword>